<accession>A0ABQ6HPM5</accession>
<dbReference type="EMBL" id="BSUJ01000001">
    <property type="protein sequence ID" value="GMA20425.1"/>
    <property type="molecule type" value="Genomic_DNA"/>
</dbReference>
<protein>
    <recommendedName>
        <fullName evidence="6">Major facilitator superfamily (MFS) profile domain-containing protein</fullName>
    </recommendedName>
</protein>
<evidence type="ECO:0000256" key="4">
    <source>
        <dbReference type="ARBA" id="ARBA00023136"/>
    </source>
</evidence>
<evidence type="ECO:0000259" key="6">
    <source>
        <dbReference type="PROSITE" id="PS50850"/>
    </source>
</evidence>
<name>A0ABQ6HPM5_9MICO</name>
<keyword evidence="4 5" id="KW-0472">Membrane</keyword>
<organism evidence="7 8">
    <name type="scientific">Arsenicicoccus piscis</name>
    <dbReference type="NCBI Taxonomy" id="673954"/>
    <lineage>
        <taxon>Bacteria</taxon>
        <taxon>Bacillati</taxon>
        <taxon>Actinomycetota</taxon>
        <taxon>Actinomycetes</taxon>
        <taxon>Micrococcales</taxon>
        <taxon>Intrasporangiaceae</taxon>
        <taxon>Arsenicicoccus</taxon>
    </lineage>
</organism>
<dbReference type="InterPro" id="IPR011701">
    <property type="entry name" value="MFS"/>
</dbReference>
<dbReference type="Gene3D" id="1.20.1720.10">
    <property type="entry name" value="Multidrug resistance protein D"/>
    <property type="match status" value="1"/>
</dbReference>
<evidence type="ECO:0000313" key="8">
    <source>
        <dbReference type="Proteomes" id="UP001157109"/>
    </source>
</evidence>
<dbReference type="SUPFAM" id="SSF103473">
    <property type="entry name" value="MFS general substrate transporter"/>
    <property type="match status" value="1"/>
</dbReference>
<dbReference type="Pfam" id="PF07690">
    <property type="entry name" value="MFS_1"/>
    <property type="match status" value="1"/>
</dbReference>
<feature type="domain" description="Major facilitator superfamily (MFS) profile" evidence="6">
    <location>
        <begin position="21"/>
        <end position="131"/>
    </location>
</feature>
<feature type="transmembrane region" description="Helical" evidence="5">
    <location>
        <begin position="20"/>
        <end position="39"/>
    </location>
</feature>
<evidence type="ECO:0000313" key="7">
    <source>
        <dbReference type="EMBL" id="GMA20425.1"/>
    </source>
</evidence>
<evidence type="ECO:0000256" key="2">
    <source>
        <dbReference type="ARBA" id="ARBA00022692"/>
    </source>
</evidence>
<dbReference type="InterPro" id="IPR036259">
    <property type="entry name" value="MFS_trans_sf"/>
</dbReference>
<comment type="subcellular location">
    <subcellularLocation>
        <location evidence="1">Cell membrane</location>
        <topology evidence="1">Multi-pass membrane protein</topology>
    </subcellularLocation>
</comment>
<dbReference type="PANTHER" id="PTHR42718:SF42">
    <property type="entry name" value="EXPORT PROTEIN"/>
    <property type="match status" value="1"/>
</dbReference>
<keyword evidence="8" id="KW-1185">Reference proteome</keyword>
<dbReference type="InterPro" id="IPR020846">
    <property type="entry name" value="MFS_dom"/>
</dbReference>
<reference evidence="8" key="1">
    <citation type="journal article" date="2019" name="Int. J. Syst. Evol. Microbiol.">
        <title>The Global Catalogue of Microorganisms (GCM) 10K type strain sequencing project: providing services to taxonomists for standard genome sequencing and annotation.</title>
        <authorList>
            <consortium name="The Broad Institute Genomics Platform"/>
            <consortium name="The Broad Institute Genome Sequencing Center for Infectious Disease"/>
            <person name="Wu L."/>
            <person name="Ma J."/>
        </authorList>
    </citation>
    <scope>NUCLEOTIDE SEQUENCE [LARGE SCALE GENOMIC DNA]</scope>
    <source>
        <strain evidence="8">NBRC 105830</strain>
    </source>
</reference>
<dbReference type="Proteomes" id="UP001157109">
    <property type="component" value="Unassembled WGS sequence"/>
</dbReference>
<sequence length="131" mass="13692">MTATLPPPELLDRTSPRGRAVLVGLTLGSGVAILDGSVVNVALRSIGTELGASIAELQWVVSGYLLALASLVLVGGALGDRHGRRRVYLIGVGWFGVASALCALAQTPTQLIALRVLQGWGPPCSRRARWP</sequence>
<keyword evidence="3 5" id="KW-1133">Transmembrane helix</keyword>
<proteinExistence type="predicted"/>
<feature type="transmembrane region" description="Helical" evidence="5">
    <location>
        <begin position="87"/>
        <end position="106"/>
    </location>
</feature>
<gene>
    <name evidence="7" type="ORF">GCM10025862_24460</name>
</gene>
<evidence type="ECO:0000256" key="1">
    <source>
        <dbReference type="ARBA" id="ARBA00004651"/>
    </source>
</evidence>
<evidence type="ECO:0000256" key="5">
    <source>
        <dbReference type="SAM" id="Phobius"/>
    </source>
</evidence>
<keyword evidence="2 5" id="KW-0812">Transmembrane</keyword>
<dbReference type="PANTHER" id="PTHR42718">
    <property type="entry name" value="MAJOR FACILITATOR SUPERFAMILY MULTIDRUG TRANSPORTER MFSC"/>
    <property type="match status" value="1"/>
</dbReference>
<dbReference type="PROSITE" id="PS50850">
    <property type="entry name" value="MFS"/>
    <property type="match status" value="1"/>
</dbReference>
<evidence type="ECO:0000256" key="3">
    <source>
        <dbReference type="ARBA" id="ARBA00022989"/>
    </source>
</evidence>
<comment type="caution">
    <text evidence="7">The sequence shown here is derived from an EMBL/GenBank/DDBJ whole genome shotgun (WGS) entry which is preliminary data.</text>
</comment>
<feature type="transmembrane region" description="Helical" evidence="5">
    <location>
        <begin position="59"/>
        <end position="78"/>
    </location>
</feature>